<comment type="caution">
    <text evidence="4">The sequence shown here is derived from an EMBL/GenBank/DDBJ whole genome shotgun (WGS) entry which is preliminary data.</text>
</comment>
<sequence length="479" mass="50480">MTGPAVAGTSPTAGESTAQARARRALGVENLWPARVIDESGPARLPSRTRLSPGLFRRLADSLRPVVEARPDLREVPPRTVLMIRTDEVGDLMMTLPLLTAMRVAWPQARVTLVTRGLRGQVMRGGSMVDDVVTWPARPWRESLAGQLRCWRFARRLLRRARPAQGRFDLAVLPRRDAEHFGARYVAAAAADRVAAFDPADRLGPIGSIGQERERDLVSDLVCAGEPLTHVLRQGERLAAALGVTITPDAYDAPGLALIGPSDHAAARTLLSPLTAPAPATGPLVAVMLNSPHARGSWPGYAEAVNQVHQRLGIRVVLLGGPDDEQLGDDFIRTLNPSVPIVSAVGRAPLRTTLALLASSDLYLGGIGDAMHLACAVATPCVAVTCHPAGGNPADDDAPNRIGPWSADSRVVGPARPAAGCQDTCVSDVAHCITGVGTALVARTVADVLLGLTSRAVVPTAPQVPQQARHAEQAGFATA</sequence>
<gene>
    <name evidence="4" type="ORF">GCM10022223_40770</name>
</gene>
<evidence type="ECO:0000313" key="4">
    <source>
        <dbReference type="EMBL" id="GAA3619762.1"/>
    </source>
</evidence>
<dbReference type="RefSeq" id="WP_231480971.1">
    <property type="nucleotide sequence ID" value="NZ_BAAAZO010000006.1"/>
</dbReference>
<dbReference type="Gene3D" id="3.40.50.2000">
    <property type="entry name" value="Glycogen Phosphorylase B"/>
    <property type="match status" value="2"/>
</dbReference>
<keyword evidence="1" id="KW-0328">Glycosyltransferase</keyword>
<dbReference type="InterPro" id="IPR051199">
    <property type="entry name" value="LPS_LOS_Heptosyltrfase"/>
</dbReference>
<proteinExistence type="predicted"/>
<feature type="region of interest" description="Disordered" evidence="3">
    <location>
        <begin position="1"/>
        <end position="21"/>
    </location>
</feature>
<organism evidence="4 5">
    <name type="scientific">Kineosporia mesophila</name>
    <dbReference type="NCBI Taxonomy" id="566012"/>
    <lineage>
        <taxon>Bacteria</taxon>
        <taxon>Bacillati</taxon>
        <taxon>Actinomycetota</taxon>
        <taxon>Actinomycetes</taxon>
        <taxon>Kineosporiales</taxon>
        <taxon>Kineosporiaceae</taxon>
        <taxon>Kineosporia</taxon>
    </lineage>
</organism>
<dbReference type="Pfam" id="PF01075">
    <property type="entry name" value="Glyco_transf_9"/>
    <property type="match status" value="1"/>
</dbReference>
<dbReference type="PANTHER" id="PTHR30160">
    <property type="entry name" value="TETRAACYLDISACCHARIDE 4'-KINASE-RELATED"/>
    <property type="match status" value="1"/>
</dbReference>
<evidence type="ECO:0000256" key="1">
    <source>
        <dbReference type="ARBA" id="ARBA00022676"/>
    </source>
</evidence>
<name>A0ABP6ZU15_9ACTN</name>
<evidence type="ECO:0008006" key="6">
    <source>
        <dbReference type="Google" id="ProtNLM"/>
    </source>
</evidence>
<evidence type="ECO:0000256" key="2">
    <source>
        <dbReference type="ARBA" id="ARBA00022679"/>
    </source>
</evidence>
<keyword evidence="2" id="KW-0808">Transferase</keyword>
<dbReference type="Proteomes" id="UP001501074">
    <property type="component" value="Unassembled WGS sequence"/>
</dbReference>
<dbReference type="EMBL" id="BAAAZO010000006">
    <property type="protein sequence ID" value="GAA3619762.1"/>
    <property type="molecule type" value="Genomic_DNA"/>
</dbReference>
<protein>
    <recommendedName>
        <fullName evidence="6">ADP-heptose:LPS heptosyltransferase</fullName>
    </recommendedName>
</protein>
<feature type="compositionally biased region" description="Polar residues" evidence="3">
    <location>
        <begin position="9"/>
        <end position="19"/>
    </location>
</feature>
<reference evidence="5" key="1">
    <citation type="journal article" date="2019" name="Int. J. Syst. Evol. Microbiol.">
        <title>The Global Catalogue of Microorganisms (GCM) 10K type strain sequencing project: providing services to taxonomists for standard genome sequencing and annotation.</title>
        <authorList>
            <consortium name="The Broad Institute Genomics Platform"/>
            <consortium name="The Broad Institute Genome Sequencing Center for Infectious Disease"/>
            <person name="Wu L."/>
            <person name="Ma J."/>
        </authorList>
    </citation>
    <scope>NUCLEOTIDE SEQUENCE [LARGE SCALE GENOMIC DNA]</scope>
    <source>
        <strain evidence="5">JCM 16902</strain>
    </source>
</reference>
<dbReference type="SUPFAM" id="SSF53756">
    <property type="entry name" value="UDP-Glycosyltransferase/glycogen phosphorylase"/>
    <property type="match status" value="1"/>
</dbReference>
<dbReference type="InterPro" id="IPR002201">
    <property type="entry name" value="Glyco_trans_9"/>
</dbReference>
<accession>A0ABP6ZU15</accession>
<keyword evidence="5" id="KW-1185">Reference proteome</keyword>
<evidence type="ECO:0000256" key="3">
    <source>
        <dbReference type="SAM" id="MobiDB-lite"/>
    </source>
</evidence>
<evidence type="ECO:0000313" key="5">
    <source>
        <dbReference type="Proteomes" id="UP001501074"/>
    </source>
</evidence>